<evidence type="ECO:0000313" key="2">
    <source>
        <dbReference type="EMBL" id="MBM1714483.1"/>
    </source>
</evidence>
<evidence type="ECO:0000256" key="1">
    <source>
        <dbReference type="SAM" id="SignalP"/>
    </source>
</evidence>
<feature type="chain" id="PRO_5042092873" description="Plastocyanin" evidence="1">
    <location>
        <begin position="26"/>
        <end position="116"/>
    </location>
</feature>
<protein>
    <recommendedName>
        <fullName evidence="4">Plastocyanin</fullName>
    </recommendedName>
</protein>
<dbReference type="AlphaFoldDB" id="A0AAE2VZF2"/>
<dbReference type="Proteomes" id="UP000732193">
    <property type="component" value="Unassembled WGS sequence"/>
</dbReference>
<organism evidence="2 3">
    <name type="scientific">Sulfitobacter geojensis</name>
    <dbReference type="NCBI Taxonomy" id="1342299"/>
    <lineage>
        <taxon>Bacteria</taxon>
        <taxon>Pseudomonadati</taxon>
        <taxon>Pseudomonadota</taxon>
        <taxon>Alphaproteobacteria</taxon>
        <taxon>Rhodobacterales</taxon>
        <taxon>Roseobacteraceae</taxon>
        <taxon>Sulfitobacter</taxon>
    </lineage>
</organism>
<dbReference type="InterPro" id="IPR008972">
    <property type="entry name" value="Cupredoxin"/>
</dbReference>
<feature type="signal peptide" evidence="1">
    <location>
        <begin position="1"/>
        <end position="25"/>
    </location>
</feature>
<dbReference type="SUPFAM" id="SSF49503">
    <property type="entry name" value="Cupredoxins"/>
    <property type="match status" value="1"/>
</dbReference>
<name>A0AAE2VZF2_9RHOB</name>
<proteinExistence type="predicted"/>
<dbReference type="Gene3D" id="2.60.40.420">
    <property type="entry name" value="Cupredoxins - blue copper proteins"/>
    <property type="match status" value="1"/>
</dbReference>
<gene>
    <name evidence="2" type="ORF">JQV55_13010</name>
</gene>
<keyword evidence="1" id="KW-0732">Signal</keyword>
<dbReference type="EMBL" id="JAFBRM010000003">
    <property type="protein sequence ID" value="MBM1714483.1"/>
    <property type="molecule type" value="Genomic_DNA"/>
</dbReference>
<keyword evidence="3" id="KW-1185">Reference proteome</keyword>
<reference evidence="2 3" key="1">
    <citation type="submission" date="2021-01" db="EMBL/GenBank/DDBJ databases">
        <title>Diatom-associated Roseobacters Show Island Model of Population Structure.</title>
        <authorList>
            <person name="Qu L."/>
            <person name="Feng X."/>
            <person name="Chen Y."/>
            <person name="Li L."/>
            <person name="Wang X."/>
            <person name="Hu Z."/>
            <person name="Wang H."/>
            <person name="Luo H."/>
        </authorList>
    </citation>
    <scope>NUCLEOTIDE SEQUENCE [LARGE SCALE GENOMIC DNA]</scope>
    <source>
        <strain evidence="2 3">TR60-84</strain>
    </source>
</reference>
<evidence type="ECO:0008006" key="4">
    <source>
        <dbReference type="Google" id="ProtNLM"/>
    </source>
</evidence>
<comment type="caution">
    <text evidence="2">The sequence shown here is derived from an EMBL/GenBank/DDBJ whole genome shotgun (WGS) entry which is preliminary data.</text>
</comment>
<sequence length="116" mass="12055">MLNSSRKGVLAVAAALSFVAGAAQADNHVVLIVDGSYFPSVVYANPGDNIVFRNNSDASHTVNGPEGSWTSGEIGSEAMYRLNIRHDTPPTFTGLGTDGTQAEGEIIFAEAPSASE</sequence>
<evidence type="ECO:0000313" key="3">
    <source>
        <dbReference type="Proteomes" id="UP000732193"/>
    </source>
</evidence>
<dbReference type="RefSeq" id="WP_064224698.1">
    <property type="nucleotide sequence ID" value="NZ_JAFBRH010000003.1"/>
</dbReference>
<accession>A0AAE2VZF2</accession>